<feature type="non-terminal residue" evidence="2">
    <location>
        <position position="433"/>
    </location>
</feature>
<sequence length="433" mass="46698">MDPDTIARRLRYSSNSPATYTTNTASPRSGSRPSRRSSTLAIPSLSSSPSITNDATSANSAYSTSTTAKSAKIAMTSSVARHATRSFREAFKKSMTVHSPLLTSTSSGMVLDLSPGPEPNITGGSKLRGGGSAVEVARTVDARKAGVGLALNIGMRQQRRKASAKHLEVSPDVHHRQFLVPPVFSSHSEIGKKSRKRSQDEMMEDLDRGIDSGAGDSFGGVKSELMDTRLDGGGLRFNAAAISSGFSVLNVGADSPPPSKKAAVSCSQSSLPSMATPVLGSTPAPPSFTSHSQSQSSRGLRRSSTSFSASPSLILAVSMSPPSAFSPAPLPVKAAVRGIQEGDEDDEDERRLYSQKHQQESLDVVVTTQDISAITALMGALTPLEIQRRLYAHQEKQQRQRKRRLLHHHQQQQQLFHHQQQQYHHHPFLRESM</sequence>
<feature type="compositionally biased region" description="Low complexity" evidence="1">
    <location>
        <begin position="26"/>
        <end position="72"/>
    </location>
</feature>
<feature type="region of interest" description="Disordered" evidence="1">
    <location>
        <begin position="254"/>
        <end position="305"/>
    </location>
</feature>
<dbReference type="AlphaFoldDB" id="A0A9P6RKL9"/>
<protein>
    <submittedName>
        <fullName evidence="2">Uncharacterized protein</fullName>
    </submittedName>
</protein>
<feature type="compositionally biased region" description="Polar residues" evidence="1">
    <location>
        <begin position="12"/>
        <end position="25"/>
    </location>
</feature>
<accession>A0A9P6RKL9</accession>
<proteinExistence type="predicted"/>
<feature type="region of interest" description="Disordered" evidence="1">
    <location>
        <begin position="1"/>
        <end position="72"/>
    </location>
</feature>
<gene>
    <name evidence="2" type="ORF">BGZ97_013095</name>
</gene>
<dbReference type="OrthoDB" id="2447576at2759"/>
<keyword evidence="3" id="KW-1185">Reference proteome</keyword>
<comment type="caution">
    <text evidence="2">The sequence shown here is derived from an EMBL/GenBank/DDBJ whole genome shotgun (WGS) entry which is preliminary data.</text>
</comment>
<evidence type="ECO:0000256" key="1">
    <source>
        <dbReference type="SAM" id="MobiDB-lite"/>
    </source>
</evidence>
<evidence type="ECO:0000313" key="2">
    <source>
        <dbReference type="EMBL" id="KAG0320665.1"/>
    </source>
</evidence>
<organism evidence="2 3">
    <name type="scientific">Linnemannia gamsii</name>
    <dbReference type="NCBI Taxonomy" id="64522"/>
    <lineage>
        <taxon>Eukaryota</taxon>
        <taxon>Fungi</taxon>
        <taxon>Fungi incertae sedis</taxon>
        <taxon>Mucoromycota</taxon>
        <taxon>Mortierellomycotina</taxon>
        <taxon>Mortierellomycetes</taxon>
        <taxon>Mortierellales</taxon>
        <taxon>Mortierellaceae</taxon>
        <taxon>Linnemannia</taxon>
    </lineage>
</organism>
<evidence type="ECO:0000313" key="3">
    <source>
        <dbReference type="Proteomes" id="UP000823405"/>
    </source>
</evidence>
<dbReference type="Proteomes" id="UP000823405">
    <property type="component" value="Unassembled WGS sequence"/>
</dbReference>
<feature type="compositionally biased region" description="Low complexity" evidence="1">
    <location>
        <begin position="411"/>
        <end position="422"/>
    </location>
</feature>
<feature type="region of interest" description="Disordered" evidence="1">
    <location>
        <begin position="393"/>
        <end position="433"/>
    </location>
</feature>
<name>A0A9P6RKL9_9FUNG</name>
<reference evidence="2" key="1">
    <citation type="journal article" date="2020" name="Fungal Divers.">
        <title>Resolving the Mortierellaceae phylogeny through synthesis of multi-gene phylogenetics and phylogenomics.</title>
        <authorList>
            <person name="Vandepol N."/>
            <person name="Liber J."/>
            <person name="Desiro A."/>
            <person name="Na H."/>
            <person name="Kennedy M."/>
            <person name="Barry K."/>
            <person name="Grigoriev I.V."/>
            <person name="Miller A.N."/>
            <person name="O'Donnell K."/>
            <person name="Stajich J.E."/>
            <person name="Bonito G."/>
        </authorList>
    </citation>
    <scope>NUCLEOTIDE SEQUENCE</scope>
    <source>
        <strain evidence="2">NVP60</strain>
    </source>
</reference>
<feature type="compositionally biased region" description="Low complexity" evidence="1">
    <location>
        <begin position="287"/>
        <end position="305"/>
    </location>
</feature>
<dbReference type="EMBL" id="JAAAIN010000094">
    <property type="protein sequence ID" value="KAG0320665.1"/>
    <property type="molecule type" value="Genomic_DNA"/>
</dbReference>
<feature type="compositionally biased region" description="Basic residues" evidence="1">
    <location>
        <begin position="399"/>
        <end position="410"/>
    </location>
</feature>